<reference evidence="3 4" key="1">
    <citation type="submission" date="2019-03" db="EMBL/GenBank/DDBJ databases">
        <title>Whole genome sequence of a novel Rubrobacter taiwanensis strain, isolated from Yellowstone National Park.</title>
        <authorList>
            <person name="Freed S."/>
            <person name="Ramaley R.F."/>
            <person name="Kyndt J.A."/>
        </authorList>
    </citation>
    <scope>NUCLEOTIDE SEQUENCE [LARGE SCALE GENOMIC DNA]</scope>
    <source>
        <strain evidence="3 4">Yellowstone</strain>
    </source>
</reference>
<comment type="caution">
    <text evidence="3">The sequence shown here is derived from an EMBL/GenBank/DDBJ whole genome shotgun (WGS) entry which is preliminary data.</text>
</comment>
<feature type="compositionally biased region" description="Basic and acidic residues" evidence="1">
    <location>
        <begin position="89"/>
        <end position="105"/>
    </location>
</feature>
<dbReference type="AlphaFoldDB" id="A0A4R1BDG3"/>
<dbReference type="Pfam" id="PF12732">
    <property type="entry name" value="YtxH"/>
    <property type="match status" value="1"/>
</dbReference>
<accession>A0A4R1BDG3</accession>
<feature type="compositionally biased region" description="Basic and acidic residues" evidence="1">
    <location>
        <begin position="69"/>
        <end position="82"/>
    </location>
</feature>
<evidence type="ECO:0000256" key="2">
    <source>
        <dbReference type="SAM" id="Phobius"/>
    </source>
</evidence>
<evidence type="ECO:0000313" key="4">
    <source>
        <dbReference type="Proteomes" id="UP000295244"/>
    </source>
</evidence>
<protein>
    <submittedName>
        <fullName evidence="3">YtxH domain-containing protein</fullName>
    </submittedName>
</protein>
<sequence>MNGEERGAGFRQRLAAFLFGGAVGLAAGLLLAPRSGREFRSDLVAQAEDAAERGREVYHDVGERVQEKVSEVGERVSYREEETPIVSAPEEREPRPRPARSEELLRKIEETRARLREQMDRDAGEGGER</sequence>
<dbReference type="InterPro" id="IPR024623">
    <property type="entry name" value="YtxH"/>
</dbReference>
<dbReference type="EMBL" id="SKBU01000028">
    <property type="protein sequence ID" value="TCJ15146.1"/>
    <property type="molecule type" value="Genomic_DNA"/>
</dbReference>
<dbReference type="PANTHER" id="PTHR35792:SF2">
    <property type="entry name" value="GENERAL STRESS PROTEIN"/>
    <property type="match status" value="1"/>
</dbReference>
<proteinExistence type="predicted"/>
<feature type="region of interest" description="Disordered" evidence="1">
    <location>
        <begin position="69"/>
        <end position="105"/>
    </location>
</feature>
<name>A0A4R1BDG3_9ACTN</name>
<dbReference type="InterPro" id="IPR052928">
    <property type="entry name" value="Desiccation-related_membrane"/>
</dbReference>
<gene>
    <name evidence="3" type="ORF">E0L93_13405</name>
</gene>
<evidence type="ECO:0000313" key="3">
    <source>
        <dbReference type="EMBL" id="TCJ15146.1"/>
    </source>
</evidence>
<keyword evidence="2" id="KW-0812">Transmembrane</keyword>
<keyword evidence="4" id="KW-1185">Reference proteome</keyword>
<dbReference type="Proteomes" id="UP000295244">
    <property type="component" value="Unassembled WGS sequence"/>
</dbReference>
<dbReference type="PANTHER" id="PTHR35792">
    <property type="entry name" value="GENERAL STRESS PROTEIN"/>
    <property type="match status" value="1"/>
</dbReference>
<organism evidence="3 4">
    <name type="scientific">Rubrobacter taiwanensis</name>
    <dbReference type="NCBI Taxonomy" id="185139"/>
    <lineage>
        <taxon>Bacteria</taxon>
        <taxon>Bacillati</taxon>
        <taxon>Actinomycetota</taxon>
        <taxon>Rubrobacteria</taxon>
        <taxon>Rubrobacterales</taxon>
        <taxon>Rubrobacteraceae</taxon>
        <taxon>Rubrobacter</taxon>
    </lineage>
</organism>
<dbReference type="RefSeq" id="WP_132692589.1">
    <property type="nucleotide sequence ID" value="NZ_SKBU01000028.1"/>
</dbReference>
<keyword evidence="2" id="KW-1133">Transmembrane helix</keyword>
<keyword evidence="2" id="KW-0472">Membrane</keyword>
<evidence type="ECO:0000256" key="1">
    <source>
        <dbReference type="SAM" id="MobiDB-lite"/>
    </source>
</evidence>
<feature type="transmembrane region" description="Helical" evidence="2">
    <location>
        <begin position="14"/>
        <end position="32"/>
    </location>
</feature>